<reference evidence="4 5" key="1">
    <citation type="submission" date="2016-01" db="EMBL/GenBank/DDBJ databases">
        <title>Draft genome sequence of Clavibacter michiganensis subsp. tessellarius DOAB 609.</title>
        <authorList>
            <person name="Tambong J.T."/>
        </authorList>
    </citation>
    <scope>NUCLEOTIDE SEQUENCE [LARGE SCALE GENOMIC DNA]</scope>
    <source>
        <strain evidence="4 5">DOAB 609</strain>
    </source>
</reference>
<dbReference type="InterPro" id="IPR025877">
    <property type="entry name" value="MobA-like_NTP_Trfase"/>
</dbReference>
<feature type="region of interest" description="Disordered" evidence="2">
    <location>
        <begin position="1"/>
        <end position="35"/>
    </location>
</feature>
<dbReference type="PANTHER" id="PTHR19136">
    <property type="entry name" value="MOLYBDENUM COFACTOR GUANYLYLTRANSFERASE"/>
    <property type="match status" value="1"/>
</dbReference>
<sequence length="258" mass="25982">MRAVPARQDRPAHPDRPACPACPARGEPGATGARRAADTATVILAGGRARRLGGIDKTALVRGDDGASLLAEAVRAAAGCAGVVVVVGAGNRPGGVTDAQRRAAGSARLVDEDPAHGGPASALAAGVRALAHAAPTAWILVLAADLARAPEAVAALLPLRHDAAHADGRDAILARDPGGRAQPLLALYRAAPLRAALDAVDAHGGLHGAPLRRVVAALDADRVAYADLPARLCADVDTPADADAHGLRLPDDRITDAR</sequence>
<name>A0A154V223_9MICO</name>
<comment type="caution">
    <text evidence="4">The sequence shown here is derived from an EMBL/GenBank/DDBJ whole genome shotgun (WGS) entry which is preliminary data.</text>
</comment>
<keyword evidence="1" id="KW-0808">Transferase</keyword>
<evidence type="ECO:0000313" key="4">
    <source>
        <dbReference type="EMBL" id="KZC95418.1"/>
    </source>
</evidence>
<feature type="compositionally biased region" description="Basic and acidic residues" evidence="2">
    <location>
        <begin position="7"/>
        <end position="16"/>
    </location>
</feature>
<organism evidence="4 5">
    <name type="scientific">Clavibacter tessellarius</name>
    <dbReference type="NCBI Taxonomy" id="31965"/>
    <lineage>
        <taxon>Bacteria</taxon>
        <taxon>Bacillati</taxon>
        <taxon>Actinomycetota</taxon>
        <taxon>Actinomycetes</taxon>
        <taxon>Micrococcales</taxon>
        <taxon>Microbacteriaceae</taxon>
        <taxon>Clavibacter</taxon>
    </lineage>
</organism>
<dbReference type="PANTHER" id="PTHR19136:SF81">
    <property type="entry name" value="MOLYBDENUM COFACTOR GUANYLYLTRANSFERASE"/>
    <property type="match status" value="1"/>
</dbReference>
<evidence type="ECO:0000256" key="1">
    <source>
        <dbReference type="ARBA" id="ARBA00022679"/>
    </source>
</evidence>
<evidence type="ECO:0000259" key="3">
    <source>
        <dbReference type="Pfam" id="PF12804"/>
    </source>
</evidence>
<proteinExistence type="predicted"/>
<dbReference type="EMBL" id="LQXA01000024">
    <property type="protein sequence ID" value="KZC95418.1"/>
    <property type="molecule type" value="Genomic_DNA"/>
</dbReference>
<evidence type="ECO:0000256" key="2">
    <source>
        <dbReference type="SAM" id="MobiDB-lite"/>
    </source>
</evidence>
<dbReference type="Proteomes" id="UP000076218">
    <property type="component" value="Unassembled WGS sequence"/>
</dbReference>
<dbReference type="Pfam" id="PF12804">
    <property type="entry name" value="NTP_transf_3"/>
    <property type="match status" value="1"/>
</dbReference>
<gene>
    <name evidence="4" type="ORF">AWH51_07870</name>
</gene>
<protein>
    <recommendedName>
        <fullName evidence="3">MobA-like NTP transferase domain-containing protein</fullName>
    </recommendedName>
</protein>
<dbReference type="STRING" id="31965.AWH51_07870"/>
<dbReference type="Gene3D" id="3.90.550.10">
    <property type="entry name" value="Spore Coat Polysaccharide Biosynthesis Protein SpsA, Chain A"/>
    <property type="match status" value="1"/>
</dbReference>
<dbReference type="SUPFAM" id="SSF53448">
    <property type="entry name" value="Nucleotide-diphospho-sugar transferases"/>
    <property type="match status" value="1"/>
</dbReference>
<feature type="compositionally biased region" description="Low complexity" evidence="2">
    <location>
        <begin position="18"/>
        <end position="35"/>
    </location>
</feature>
<accession>A0A154V223</accession>
<dbReference type="AlphaFoldDB" id="A0A154V223"/>
<evidence type="ECO:0000313" key="5">
    <source>
        <dbReference type="Proteomes" id="UP000076218"/>
    </source>
</evidence>
<dbReference type="GO" id="GO:0016779">
    <property type="term" value="F:nucleotidyltransferase activity"/>
    <property type="evidence" value="ECO:0007669"/>
    <property type="project" value="TreeGrafter"/>
</dbReference>
<dbReference type="InterPro" id="IPR029044">
    <property type="entry name" value="Nucleotide-diphossugar_trans"/>
</dbReference>
<feature type="domain" description="MobA-like NTP transferase" evidence="3">
    <location>
        <begin position="42"/>
        <end position="216"/>
    </location>
</feature>